<dbReference type="Gene3D" id="3.10.520.10">
    <property type="entry name" value="ApbE-like domains"/>
    <property type="match status" value="1"/>
</dbReference>
<evidence type="ECO:0000256" key="10">
    <source>
        <dbReference type="ARBA" id="ARBA00048540"/>
    </source>
</evidence>
<dbReference type="AlphaFoldDB" id="A0A094S7D3"/>
<keyword evidence="5" id="KW-0808">Transferase</keyword>
<evidence type="ECO:0000256" key="7">
    <source>
        <dbReference type="ARBA" id="ARBA00022827"/>
    </source>
</evidence>
<evidence type="ECO:0000313" key="11">
    <source>
        <dbReference type="EMBL" id="KGA13833.1"/>
    </source>
</evidence>
<evidence type="ECO:0000256" key="3">
    <source>
        <dbReference type="ARBA" id="ARBA00016337"/>
    </source>
</evidence>
<keyword evidence="4" id="KW-0285">Flavoprotein</keyword>
<dbReference type="GO" id="GO:0046872">
    <property type="term" value="F:metal ion binding"/>
    <property type="evidence" value="ECO:0007669"/>
    <property type="project" value="UniProtKB-KW"/>
</dbReference>
<evidence type="ECO:0000256" key="4">
    <source>
        <dbReference type="ARBA" id="ARBA00022630"/>
    </source>
</evidence>
<dbReference type="GO" id="GO:0016740">
    <property type="term" value="F:transferase activity"/>
    <property type="evidence" value="ECO:0007669"/>
    <property type="project" value="UniProtKB-KW"/>
</dbReference>
<gene>
    <name evidence="11" type="ORF">GM51_18710</name>
</gene>
<dbReference type="SUPFAM" id="SSF143631">
    <property type="entry name" value="ApbE-like"/>
    <property type="match status" value="1"/>
</dbReference>
<evidence type="ECO:0000256" key="5">
    <source>
        <dbReference type="ARBA" id="ARBA00022679"/>
    </source>
</evidence>
<organism evidence="11">
    <name type="scientific">freshwater metagenome</name>
    <dbReference type="NCBI Taxonomy" id="449393"/>
    <lineage>
        <taxon>unclassified sequences</taxon>
        <taxon>metagenomes</taxon>
        <taxon>ecological metagenomes</taxon>
    </lineage>
</organism>
<comment type="caution">
    <text evidence="11">The sequence shown here is derived from an EMBL/GenBank/DDBJ whole genome shotgun (WGS) entry which is preliminary data.</text>
</comment>
<dbReference type="InterPro" id="IPR003374">
    <property type="entry name" value="ApbE-like_sf"/>
</dbReference>
<protein>
    <recommendedName>
        <fullName evidence="3">FAD:protein FMN transferase</fullName>
        <ecNumber evidence="2">2.7.1.180</ecNumber>
    </recommendedName>
    <alternativeName>
        <fullName evidence="9">Flavin transferase</fullName>
    </alternativeName>
</protein>
<dbReference type="EC" id="2.7.1.180" evidence="2"/>
<reference evidence="11" key="1">
    <citation type="submission" date="2014-06" db="EMBL/GenBank/DDBJ databases">
        <title>Key roles for freshwater Actinobacteria revealed by deep metagenomic sequencing.</title>
        <authorList>
            <person name="Ghai R."/>
            <person name="Mizuno C.M."/>
            <person name="Picazo A."/>
            <person name="Camacho A."/>
            <person name="Rodriguez-Valera F."/>
        </authorList>
    </citation>
    <scope>NUCLEOTIDE SEQUENCE</scope>
</reference>
<comment type="cofactor">
    <cofactor evidence="1">
        <name>Mg(2+)</name>
        <dbReference type="ChEBI" id="CHEBI:18420"/>
    </cofactor>
</comment>
<comment type="catalytic activity">
    <reaction evidence="10">
        <text>L-threonyl-[protein] + FAD = FMN-L-threonyl-[protein] + AMP + H(+)</text>
        <dbReference type="Rhea" id="RHEA:36847"/>
        <dbReference type="Rhea" id="RHEA-COMP:11060"/>
        <dbReference type="Rhea" id="RHEA-COMP:11061"/>
        <dbReference type="ChEBI" id="CHEBI:15378"/>
        <dbReference type="ChEBI" id="CHEBI:30013"/>
        <dbReference type="ChEBI" id="CHEBI:57692"/>
        <dbReference type="ChEBI" id="CHEBI:74257"/>
        <dbReference type="ChEBI" id="CHEBI:456215"/>
        <dbReference type="EC" id="2.7.1.180"/>
    </reaction>
</comment>
<keyword evidence="8" id="KW-0460">Magnesium</keyword>
<evidence type="ECO:0000256" key="2">
    <source>
        <dbReference type="ARBA" id="ARBA00011955"/>
    </source>
</evidence>
<keyword evidence="6" id="KW-0479">Metal-binding</keyword>
<evidence type="ECO:0000256" key="6">
    <source>
        <dbReference type="ARBA" id="ARBA00022723"/>
    </source>
</evidence>
<dbReference type="PANTHER" id="PTHR30040:SF2">
    <property type="entry name" value="FAD:PROTEIN FMN TRANSFERASE"/>
    <property type="match status" value="1"/>
</dbReference>
<evidence type="ECO:0000256" key="1">
    <source>
        <dbReference type="ARBA" id="ARBA00001946"/>
    </source>
</evidence>
<dbReference type="InterPro" id="IPR024932">
    <property type="entry name" value="ApbE"/>
</dbReference>
<name>A0A094S7D3_9ZZZZ</name>
<accession>A0A094S7D3</accession>
<dbReference type="Pfam" id="PF02424">
    <property type="entry name" value="ApbE"/>
    <property type="match status" value="1"/>
</dbReference>
<dbReference type="PANTHER" id="PTHR30040">
    <property type="entry name" value="THIAMINE BIOSYNTHESIS LIPOPROTEIN APBE"/>
    <property type="match status" value="1"/>
</dbReference>
<evidence type="ECO:0000256" key="9">
    <source>
        <dbReference type="ARBA" id="ARBA00031306"/>
    </source>
</evidence>
<sequence length="319" mass="33882">MNEREIARNAVRSAIAQGAALPARVSDRRQVMGGWGTITVVGDGAHVLDEAWALAHRLERLWTRFDSSSDVQRLNWAEGRPTEVDPLTVRLIDELKKANALSDGDFDPTLLPTLLDVGYTASLADSTRVTTLPESARAPGNAAGIVVSGTTITMPRGTTIDAGGMGKGLAGDLVCARARELGAYGVMTEFLGDIVVAGAAPDGVAWRLGIEDPFDTEKELAQVRISSGAIVTSSQRKRRFGSTDKHHLLSPTDASSAQTAVQTATVIAGTGAHAEALSKSAFVRHPDAFLEWLPAQSAAGMVVLDDGHIRTSTNWETYR</sequence>
<evidence type="ECO:0000256" key="8">
    <source>
        <dbReference type="ARBA" id="ARBA00022842"/>
    </source>
</evidence>
<keyword evidence="7" id="KW-0274">FAD</keyword>
<dbReference type="EMBL" id="JNSL01000170">
    <property type="protein sequence ID" value="KGA13833.1"/>
    <property type="molecule type" value="Genomic_DNA"/>
</dbReference>
<proteinExistence type="predicted"/>